<evidence type="ECO:0000256" key="6">
    <source>
        <dbReference type="ARBA" id="ARBA00023212"/>
    </source>
</evidence>
<keyword evidence="7" id="KW-0966">Cell projection</keyword>
<evidence type="ECO:0000259" key="14">
    <source>
        <dbReference type="Pfam" id="PF14772"/>
    </source>
</evidence>
<evidence type="ECO:0000313" key="15">
    <source>
        <dbReference type="EMBL" id="KAK9300534.1"/>
    </source>
</evidence>
<gene>
    <name evidence="15" type="ORF">QLX08_006862</name>
</gene>
<dbReference type="GO" id="GO:0070286">
    <property type="term" value="P:axonemal dynein complex assembly"/>
    <property type="evidence" value="ECO:0007669"/>
    <property type="project" value="InterPro"/>
</dbReference>
<dbReference type="Pfam" id="PF14772">
    <property type="entry name" value="NYD-SP28"/>
    <property type="match status" value="1"/>
</dbReference>
<dbReference type="Proteomes" id="UP001432146">
    <property type="component" value="Unassembled WGS sequence"/>
</dbReference>
<name>A0AAW0ZS71_9HYME</name>
<keyword evidence="16" id="KW-1185">Reference proteome</keyword>
<comment type="function">
    <text evidence="12">Component of the nexin-dynein regulatory complex (N-DRC), a key regulator of ciliary/flagellar motility which maintains the alignment and integrity of the distal axoneme and regulates microtubule sliding in motile axonemes. Plays a critical role in the assembly of N-DRC and also stabilizes the assembly of multiple inner dynein arms and radial spokes. Coassembles with DRC1 to form a central scaffold needed for assembly of the N-DRC and its attachment to the outer doublet microtubules.</text>
</comment>
<dbReference type="PANTHER" id="PTHR21625:SF0">
    <property type="entry name" value="DYNEIN REGULATORY COMPLEX SUBUNIT 2"/>
    <property type="match status" value="1"/>
</dbReference>
<keyword evidence="6" id="KW-0206">Cytoskeleton</keyword>
<dbReference type="InterPro" id="IPR039505">
    <property type="entry name" value="DRC1/2_N"/>
</dbReference>
<dbReference type="GO" id="GO:0060285">
    <property type="term" value="P:cilium-dependent cell motility"/>
    <property type="evidence" value="ECO:0007669"/>
    <property type="project" value="TreeGrafter"/>
</dbReference>
<evidence type="ECO:0000256" key="1">
    <source>
        <dbReference type="ARBA" id="ARBA00004611"/>
    </source>
</evidence>
<protein>
    <recommendedName>
        <fullName evidence="10">Dynein regulatory complex subunit 2</fullName>
    </recommendedName>
    <alternativeName>
        <fullName evidence="11">Coiled-coil domain-containing protein 65</fullName>
    </alternativeName>
</protein>
<reference evidence="15 16" key="1">
    <citation type="submission" date="2024-05" db="EMBL/GenBank/DDBJ databases">
        <title>The nuclear and mitochondrial genome assemblies of Tetragonisca angustula (Apidae: Meliponini), a tiny yet remarkable pollinator in the Neotropics.</title>
        <authorList>
            <person name="Ferrari R."/>
            <person name="Ricardo P.C."/>
            <person name="Dias F.C."/>
            <person name="Araujo N.S."/>
            <person name="Soares D.O."/>
            <person name="Zhou Q.-S."/>
            <person name="Zhu C.-D."/>
            <person name="Coutinho L."/>
            <person name="Airas M.C."/>
            <person name="Batista T.M."/>
        </authorList>
    </citation>
    <scope>NUCLEOTIDE SEQUENCE [LARGE SCALE GENOMIC DNA]</scope>
    <source>
        <strain evidence="15">ASF017062</strain>
        <tissue evidence="15">Abdomen</tissue>
    </source>
</reference>
<dbReference type="EMBL" id="JAWNGG020000126">
    <property type="protein sequence ID" value="KAK9300534.1"/>
    <property type="molecule type" value="Genomic_DNA"/>
</dbReference>
<accession>A0AAW0ZS71</accession>
<evidence type="ECO:0000313" key="16">
    <source>
        <dbReference type="Proteomes" id="UP001432146"/>
    </source>
</evidence>
<proteinExistence type="inferred from homology"/>
<feature type="domain" description="Dynein regulatory complex protein 1/2 N-terminal" evidence="14">
    <location>
        <begin position="30"/>
        <end position="118"/>
    </location>
</feature>
<evidence type="ECO:0000256" key="7">
    <source>
        <dbReference type="ARBA" id="ARBA00023273"/>
    </source>
</evidence>
<dbReference type="GO" id="GO:0003352">
    <property type="term" value="P:regulation of cilium movement"/>
    <property type="evidence" value="ECO:0007669"/>
    <property type="project" value="TreeGrafter"/>
</dbReference>
<keyword evidence="3" id="KW-0282">Flagellum</keyword>
<evidence type="ECO:0000256" key="12">
    <source>
        <dbReference type="ARBA" id="ARBA00045865"/>
    </source>
</evidence>
<evidence type="ECO:0000256" key="2">
    <source>
        <dbReference type="ARBA" id="ARBA00022490"/>
    </source>
</evidence>
<keyword evidence="5" id="KW-0969">Cilium</keyword>
<comment type="caution">
    <text evidence="15">The sequence shown here is derived from an EMBL/GenBank/DDBJ whole genome shotgun (WGS) entry which is preliminary data.</text>
</comment>
<keyword evidence="4 13" id="KW-0175">Coiled coil</keyword>
<dbReference type="InterPro" id="IPR039750">
    <property type="entry name" value="DRC1/DRC2"/>
</dbReference>
<feature type="coiled-coil region" evidence="13">
    <location>
        <begin position="229"/>
        <end position="284"/>
    </location>
</feature>
<dbReference type="PANTHER" id="PTHR21625">
    <property type="entry name" value="NYD-SP28 PROTEIN"/>
    <property type="match status" value="1"/>
</dbReference>
<evidence type="ECO:0000256" key="5">
    <source>
        <dbReference type="ARBA" id="ARBA00023069"/>
    </source>
</evidence>
<evidence type="ECO:0000256" key="11">
    <source>
        <dbReference type="ARBA" id="ARBA00041517"/>
    </source>
</evidence>
<dbReference type="AlphaFoldDB" id="A0AAW0ZS71"/>
<evidence type="ECO:0000256" key="3">
    <source>
        <dbReference type="ARBA" id="ARBA00022846"/>
    </source>
</evidence>
<evidence type="ECO:0000256" key="10">
    <source>
        <dbReference type="ARBA" id="ARBA00040899"/>
    </source>
</evidence>
<comment type="subcellular location">
    <subcellularLocation>
        <location evidence="1">Cytoplasm</location>
        <location evidence="1">Cytoskeleton</location>
        <location evidence="1">Flagellum axoneme</location>
    </subcellularLocation>
    <subcellularLocation>
        <location evidence="8">Cytoplasm</location>
        <location evidence="8">Cytoskeleton</location>
        <location evidence="8">Flagellum basal body</location>
    </subcellularLocation>
</comment>
<dbReference type="GO" id="GO:0005858">
    <property type="term" value="C:axonemal dynein complex"/>
    <property type="evidence" value="ECO:0007669"/>
    <property type="project" value="InterPro"/>
</dbReference>
<sequence length="461" mass="56282">MLRKRKKSSKLVRMNEEERMRYMQHRLEFELETKRRKQQLIAIFTKNKLKHEEVFSKLNIAKINEKWRYVLRQIRCKEFHKNVKYLNTTFDRIVKIKDATISYLYNELKIVDTDHRKLQETYILLINNIIAIYKQKLVELHDMYKLNNIKMNSMIELTELRNYIGQYKEIANNITKKCIIFDQTQTIKKTYNATNIFNILYLEKDMASDFIHQAFLKIEKFWEQLCRIINEYQRIIENKKKQYEYLKEQDDVHQMYILQYPKIYLQLQNIIETLEVNVRILSEKRKVQIAKLKRKDMNIQERYKNIKYKFTVTQMISSVQLKKLIVRSNEVLKHLQRILKKSSTILEIIKICTTLEPLFFNLKKYFMQNTLYTEYVDANIPESCTKVSNFWEYYNYIKGNNILLKKQTNELCKENKKLKCKLQIYFSVDSGIVTNINFESFNKKKYTPNEYKWEKLSDFYQ</sequence>
<keyword evidence="2" id="KW-0963">Cytoplasm</keyword>
<comment type="similarity">
    <text evidence="9">Belongs to the DRC2 family.</text>
</comment>
<evidence type="ECO:0000256" key="9">
    <source>
        <dbReference type="ARBA" id="ARBA00038424"/>
    </source>
</evidence>
<evidence type="ECO:0000256" key="8">
    <source>
        <dbReference type="ARBA" id="ARBA00037841"/>
    </source>
</evidence>
<organism evidence="15 16">
    <name type="scientific">Tetragonisca angustula</name>
    <dbReference type="NCBI Taxonomy" id="166442"/>
    <lineage>
        <taxon>Eukaryota</taxon>
        <taxon>Metazoa</taxon>
        <taxon>Ecdysozoa</taxon>
        <taxon>Arthropoda</taxon>
        <taxon>Hexapoda</taxon>
        <taxon>Insecta</taxon>
        <taxon>Pterygota</taxon>
        <taxon>Neoptera</taxon>
        <taxon>Endopterygota</taxon>
        <taxon>Hymenoptera</taxon>
        <taxon>Apocrita</taxon>
        <taxon>Aculeata</taxon>
        <taxon>Apoidea</taxon>
        <taxon>Anthophila</taxon>
        <taxon>Apidae</taxon>
        <taxon>Tetragonisca</taxon>
    </lineage>
</organism>
<evidence type="ECO:0000256" key="4">
    <source>
        <dbReference type="ARBA" id="ARBA00023054"/>
    </source>
</evidence>
<evidence type="ECO:0000256" key="13">
    <source>
        <dbReference type="SAM" id="Coils"/>
    </source>
</evidence>